<dbReference type="FunFam" id="2.40.50.1070:FF:000003">
    <property type="entry name" value="23S rRNA (Uracil-5-)-methyltransferase RumA"/>
    <property type="match status" value="1"/>
</dbReference>
<evidence type="ECO:0000313" key="7">
    <source>
        <dbReference type="EMBL" id="RGE88062.1"/>
    </source>
</evidence>
<evidence type="ECO:0000256" key="2">
    <source>
        <dbReference type="ARBA" id="ARBA00022679"/>
    </source>
</evidence>
<dbReference type="CDD" id="cd02440">
    <property type="entry name" value="AdoMet_MTases"/>
    <property type="match status" value="1"/>
</dbReference>
<feature type="binding site" evidence="4">
    <location>
        <position position="392"/>
    </location>
    <ligand>
        <name>S-adenosyl-L-methionine</name>
        <dbReference type="ChEBI" id="CHEBI:59789"/>
    </ligand>
</feature>
<dbReference type="PROSITE" id="PS01231">
    <property type="entry name" value="TRMA_2"/>
    <property type="match status" value="1"/>
</dbReference>
<evidence type="ECO:0000259" key="6">
    <source>
        <dbReference type="PROSITE" id="PS50926"/>
    </source>
</evidence>
<evidence type="ECO:0000256" key="3">
    <source>
        <dbReference type="ARBA" id="ARBA00022691"/>
    </source>
</evidence>
<dbReference type="PROSITE" id="PS01230">
    <property type="entry name" value="TRMA_1"/>
    <property type="match status" value="1"/>
</dbReference>
<dbReference type="GO" id="GO:0070041">
    <property type="term" value="F:rRNA (uridine-C5-)-methyltransferase activity"/>
    <property type="evidence" value="ECO:0007669"/>
    <property type="project" value="TreeGrafter"/>
</dbReference>
<evidence type="ECO:0000256" key="1">
    <source>
        <dbReference type="ARBA" id="ARBA00022603"/>
    </source>
</evidence>
<organism evidence="7 8">
    <name type="scientific">Sellimonas intestinalis</name>
    <dbReference type="NCBI Taxonomy" id="1653434"/>
    <lineage>
        <taxon>Bacteria</taxon>
        <taxon>Bacillati</taxon>
        <taxon>Bacillota</taxon>
        <taxon>Clostridia</taxon>
        <taxon>Lachnospirales</taxon>
        <taxon>Lachnospiraceae</taxon>
        <taxon>Sellimonas</taxon>
    </lineage>
</organism>
<dbReference type="RefSeq" id="WP_024731704.1">
    <property type="nucleotide sequence ID" value="NZ_CALBAT010000017.1"/>
</dbReference>
<protein>
    <submittedName>
        <fullName evidence="7">23S rRNA (Uracil(1939)-C(5))-methyltransferase RlmD</fullName>
        <ecNumber evidence="7">2.1.1.190</ecNumber>
    </submittedName>
</protein>
<dbReference type="FunFam" id="3.40.50.150:FF:000009">
    <property type="entry name" value="23S rRNA (Uracil(1939)-C(5))-methyltransferase RlmD"/>
    <property type="match status" value="1"/>
</dbReference>
<dbReference type="InterPro" id="IPR010280">
    <property type="entry name" value="U5_MeTrfase_fam"/>
</dbReference>
<dbReference type="Pfam" id="PF01938">
    <property type="entry name" value="TRAM"/>
    <property type="match status" value="1"/>
</dbReference>
<feature type="active site" evidence="5">
    <location>
        <position position="419"/>
    </location>
</feature>
<dbReference type="SUPFAM" id="SSF50249">
    <property type="entry name" value="Nucleic acid-binding proteins"/>
    <property type="match status" value="1"/>
</dbReference>
<dbReference type="InterPro" id="IPR030391">
    <property type="entry name" value="MeTrfase_TrmA_CS"/>
</dbReference>
<dbReference type="InterPro" id="IPR012340">
    <property type="entry name" value="NA-bd_OB-fold"/>
</dbReference>
<dbReference type="SUPFAM" id="SSF53335">
    <property type="entry name" value="S-adenosyl-L-methionine-dependent methyltransferases"/>
    <property type="match status" value="1"/>
</dbReference>
<feature type="binding site" evidence="4">
    <location>
        <position position="336"/>
    </location>
    <ligand>
        <name>S-adenosyl-L-methionine</name>
        <dbReference type="ChEBI" id="CHEBI:59789"/>
    </ligand>
</feature>
<dbReference type="Gene3D" id="2.40.50.140">
    <property type="entry name" value="Nucleic acid-binding proteins"/>
    <property type="match status" value="1"/>
</dbReference>
<feature type="binding site" evidence="4">
    <location>
        <position position="286"/>
    </location>
    <ligand>
        <name>S-adenosyl-L-methionine</name>
        <dbReference type="ChEBI" id="CHEBI:59789"/>
    </ligand>
</feature>
<evidence type="ECO:0000256" key="5">
    <source>
        <dbReference type="PROSITE-ProRule" id="PRU10015"/>
    </source>
</evidence>
<dbReference type="InterPro" id="IPR030390">
    <property type="entry name" value="MeTrfase_TrmA_AS"/>
</dbReference>
<accession>A0A3E3K3X9</accession>
<reference evidence="7 8" key="1">
    <citation type="submission" date="2018-08" db="EMBL/GenBank/DDBJ databases">
        <title>A genome reference for cultivated species of the human gut microbiota.</title>
        <authorList>
            <person name="Zou Y."/>
            <person name="Xue W."/>
            <person name="Luo G."/>
        </authorList>
    </citation>
    <scope>NUCLEOTIDE SEQUENCE [LARGE SCALE GENOMIC DNA]</scope>
    <source>
        <strain evidence="7 8">AF37-2AT</strain>
    </source>
</reference>
<evidence type="ECO:0000313" key="8">
    <source>
        <dbReference type="Proteomes" id="UP000261080"/>
    </source>
</evidence>
<proteinExistence type="inferred from homology"/>
<dbReference type="PROSITE" id="PS51687">
    <property type="entry name" value="SAM_MT_RNA_M5U"/>
    <property type="match status" value="1"/>
</dbReference>
<sequence>MKKNDFITLEIEDIGVGGEGIGKAEGMTFFVKDAIVEDVIEARITKLKKSYGYARLMKVLKPSGKRKEPKCLVARQCGGCQIQEIDYSEQLKFKERKVRNNLERIGGFDRAFLGRVMEPICGMEEPFHYRNKAQYPIGTDREGYPVAGFYAGRTHQIIPNMVCALGKEINTQVLEVVLDFMREFQIPAYSEETGRGLLRHVLIRTGFHTGEIMVCLIVNGTQIPHAEELTGRLRKLPGMTSITMNINCENTNVIMGKEIRLLWGKEYITDYIGEIKYQISPLSFYQVNPVQTEVLYGLACEYAGLTGNETVWDLYCGIGTISLFLAGKAKQVYGVEIIPQAIEDARKNADINGIENAEFYAGKAEEVLPDYYRKYETEHPEEHAHADVIVVDPPRKGCDQRLLETMVRMEAKRIVYVSCDSATLARDLKYLCGNGYEMKKVRTVDMFPHTVHVETVVLLSHKSPDSHIDIKVEFGEGKGKVPLEAIAERAKKYQPKPKITYKMIQEYVEKKYGFKVHTAYIAEVKRSLGMTMYDAPNAVEELNQPRKHPLKEKVEAIKDALKYFEVI</sequence>
<keyword evidence="2 4" id="KW-0808">Transferase</keyword>
<evidence type="ECO:0000256" key="4">
    <source>
        <dbReference type="PROSITE-ProRule" id="PRU01024"/>
    </source>
</evidence>
<keyword evidence="1 4" id="KW-0489">Methyltransferase</keyword>
<dbReference type="PANTHER" id="PTHR11061">
    <property type="entry name" value="RNA M5U METHYLTRANSFERASE"/>
    <property type="match status" value="1"/>
</dbReference>
<dbReference type="EMBL" id="QVLX01000003">
    <property type="protein sequence ID" value="RGE88062.1"/>
    <property type="molecule type" value="Genomic_DNA"/>
</dbReference>
<dbReference type="Gene3D" id="2.40.50.1070">
    <property type="match status" value="1"/>
</dbReference>
<gene>
    <name evidence="7" type="primary">rlmD</name>
    <name evidence="7" type="ORF">DW016_06995</name>
</gene>
<dbReference type="OrthoDB" id="9804590at2"/>
<feature type="active site" description="Nucleophile" evidence="4">
    <location>
        <position position="419"/>
    </location>
</feature>
<feature type="domain" description="TRAM" evidence="6">
    <location>
        <begin position="1"/>
        <end position="58"/>
    </location>
</feature>
<dbReference type="InterPro" id="IPR002792">
    <property type="entry name" value="TRAM_dom"/>
</dbReference>
<dbReference type="PANTHER" id="PTHR11061:SF30">
    <property type="entry name" value="TRNA (URACIL(54)-C(5))-METHYLTRANSFERASE"/>
    <property type="match status" value="1"/>
</dbReference>
<dbReference type="PROSITE" id="PS50926">
    <property type="entry name" value="TRAM"/>
    <property type="match status" value="1"/>
</dbReference>
<dbReference type="Gene3D" id="3.40.50.150">
    <property type="entry name" value="Vaccinia Virus protein VP39"/>
    <property type="match status" value="1"/>
</dbReference>
<comment type="caution">
    <text evidence="7">The sequence shown here is derived from an EMBL/GenBank/DDBJ whole genome shotgun (WGS) entry which is preliminary data.</text>
</comment>
<keyword evidence="8" id="KW-1185">Reference proteome</keyword>
<comment type="similarity">
    <text evidence="4">Belongs to the class I-like SAM-binding methyltransferase superfamily. RNA M5U methyltransferase family.</text>
</comment>
<dbReference type="Proteomes" id="UP000261080">
    <property type="component" value="Unassembled WGS sequence"/>
</dbReference>
<dbReference type="InterPro" id="IPR029063">
    <property type="entry name" value="SAM-dependent_MTases_sf"/>
</dbReference>
<name>A0A3E3K3X9_9FIRM</name>
<dbReference type="EC" id="2.1.1.190" evidence="7"/>
<dbReference type="AlphaFoldDB" id="A0A3E3K3X9"/>
<dbReference type="GO" id="GO:0070475">
    <property type="term" value="P:rRNA base methylation"/>
    <property type="evidence" value="ECO:0007669"/>
    <property type="project" value="TreeGrafter"/>
</dbReference>
<dbReference type="NCBIfam" id="TIGR00479">
    <property type="entry name" value="rumA"/>
    <property type="match status" value="1"/>
</dbReference>
<feature type="binding site" evidence="4">
    <location>
        <position position="315"/>
    </location>
    <ligand>
        <name>S-adenosyl-L-methionine</name>
        <dbReference type="ChEBI" id="CHEBI:59789"/>
    </ligand>
</feature>
<keyword evidence="3 4" id="KW-0949">S-adenosyl-L-methionine</keyword>
<dbReference type="Pfam" id="PF05958">
    <property type="entry name" value="tRNA_U5-meth_tr"/>
    <property type="match status" value="1"/>
</dbReference>